<feature type="region of interest" description="Disordered" evidence="1">
    <location>
        <begin position="1"/>
        <end position="71"/>
    </location>
</feature>
<evidence type="ECO:0008006" key="4">
    <source>
        <dbReference type="Google" id="ProtNLM"/>
    </source>
</evidence>
<proteinExistence type="predicted"/>
<reference evidence="2 3" key="1">
    <citation type="journal article" date="2018" name="Nat. Ecol. Evol.">
        <title>Pezizomycetes genomes reveal the molecular basis of ectomycorrhizal truffle lifestyle.</title>
        <authorList>
            <person name="Murat C."/>
            <person name="Payen T."/>
            <person name="Noel B."/>
            <person name="Kuo A."/>
            <person name="Morin E."/>
            <person name="Chen J."/>
            <person name="Kohler A."/>
            <person name="Krizsan K."/>
            <person name="Balestrini R."/>
            <person name="Da Silva C."/>
            <person name="Montanini B."/>
            <person name="Hainaut M."/>
            <person name="Levati E."/>
            <person name="Barry K.W."/>
            <person name="Belfiori B."/>
            <person name="Cichocki N."/>
            <person name="Clum A."/>
            <person name="Dockter R.B."/>
            <person name="Fauchery L."/>
            <person name="Guy J."/>
            <person name="Iotti M."/>
            <person name="Le Tacon F."/>
            <person name="Lindquist E.A."/>
            <person name="Lipzen A."/>
            <person name="Malagnac F."/>
            <person name="Mello A."/>
            <person name="Molinier V."/>
            <person name="Miyauchi S."/>
            <person name="Poulain J."/>
            <person name="Riccioni C."/>
            <person name="Rubini A."/>
            <person name="Sitrit Y."/>
            <person name="Splivallo R."/>
            <person name="Traeger S."/>
            <person name="Wang M."/>
            <person name="Zifcakova L."/>
            <person name="Wipf D."/>
            <person name="Zambonelli A."/>
            <person name="Paolocci F."/>
            <person name="Nowrousian M."/>
            <person name="Ottonello S."/>
            <person name="Baldrian P."/>
            <person name="Spatafora J.W."/>
            <person name="Henrissat B."/>
            <person name="Nagy L.G."/>
            <person name="Aury J.M."/>
            <person name="Wincker P."/>
            <person name="Grigoriev I.V."/>
            <person name="Bonfante P."/>
            <person name="Martin F.M."/>
        </authorList>
    </citation>
    <scope>NUCLEOTIDE SEQUENCE [LARGE SCALE GENOMIC DNA]</scope>
    <source>
        <strain evidence="2 3">RN42</strain>
    </source>
</reference>
<dbReference type="EMBL" id="ML119689">
    <property type="protein sequence ID" value="RPA80364.1"/>
    <property type="molecule type" value="Genomic_DNA"/>
</dbReference>
<evidence type="ECO:0000313" key="3">
    <source>
        <dbReference type="Proteomes" id="UP000275078"/>
    </source>
</evidence>
<evidence type="ECO:0000256" key="1">
    <source>
        <dbReference type="SAM" id="MobiDB-lite"/>
    </source>
</evidence>
<sequence length="253" mass="28728">MTNRPLNGDEDHSHPSVPSYARPTLASLAKVHSKPIHPENRRQSLSFGLNSAPERRRRSYGGRKSMTCSDDDLSGTKRPYIGAKFSDLPPEIRLAIFEHITTAMDAMTFLSLDKTNYHLVKEYPVFHLTHFTLLMGVCVHCTYFKNWQHRLWDGIKKIFFRGLSFLVPSVYPSAKATKEEVRRVLLEIRQLARSVDLFSIRGQHLGCSDRCLPCALELTMVFRALLISMLVELLRDGRCQMEENCAEASSGSG</sequence>
<gene>
    <name evidence="2" type="ORF">BJ508DRAFT_327473</name>
</gene>
<evidence type="ECO:0000313" key="2">
    <source>
        <dbReference type="EMBL" id="RPA80364.1"/>
    </source>
</evidence>
<accession>A0A3N4IF89</accession>
<protein>
    <recommendedName>
        <fullName evidence="4">F-box domain-containing protein</fullName>
    </recommendedName>
</protein>
<name>A0A3N4IF89_ASCIM</name>
<dbReference type="Proteomes" id="UP000275078">
    <property type="component" value="Unassembled WGS sequence"/>
</dbReference>
<organism evidence="2 3">
    <name type="scientific">Ascobolus immersus RN42</name>
    <dbReference type="NCBI Taxonomy" id="1160509"/>
    <lineage>
        <taxon>Eukaryota</taxon>
        <taxon>Fungi</taxon>
        <taxon>Dikarya</taxon>
        <taxon>Ascomycota</taxon>
        <taxon>Pezizomycotina</taxon>
        <taxon>Pezizomycetes</taxon>
        <taxon>Pezizales</taxon>
        <taxon>Ascobolaceae</taxon>
        <taxon>Ascobolus</taxon>
    </lineage>
</organism>
<keyword evidence="3" id="KW-1185">Reference proteome</keyword>
<dbReference type="AlphaFoldDB" id="A0A3N4IF89"/>